<name>A0A6J5PCS1_9CAUD</name>
<proteinExistence type="predicted"/>
<evidence type="ECO:0000313" key="1">
    <source>
        <dbReference type="EMBL" id="CAB4163849.1"/>
    </source>
</evidence>
<reference evidence="2" key="1">
    <citation type="submission" date="2020-04" db="EMBL/GenBank/DDBJ databases">
        <authorList>
            <person name="Chiriac C."/>
            <person name="Salcher M."/>
            <person name="Ghai R."/>
            <person name="Kavagutti S V."/>
        </authorList>
    </citation>
    <scope>NUCLEOTIDE SEQUENCE</scope>
</reference>
<evidence type="ECO:0000313" key="2">
    <source>
        <dbReference type="EMBL" id="CAB4165344.1"/>
    </source>
</evidence>
<dbReference type="EMBL" id="LR796776">
    <property type="protein sequence ID" value="CAB4165344.1"/>
    <property type="molecule type" value="Genomic_DNA"/>
</dbReference>
<accession>A0A6J5PCS1</accession>
<sequence>MELSREDTLRVLSHQQVFNGVKDGTITQAEFEFWIEDIRDDERNDGYESGYVSGYNEAVSS</sequence>
<dbReference type="EMBL" id="LR797099">
    <property type="protein sequence ID" value="CAB4186859.1"/>
    <property type="molecule type" value="Genomic_DNA"/>
</dbReference>
<evidence type="ECO:0000313" key="3">
    <source>
        <dbReference type="EMBL" id="CAB4186859.1"/>
    </source>
</evidence>
<protein>
    <submittedName>
        <fullName evidence="2">Uncharacterized protein</fullName>
    </submittedName>
</protein>
<dbReference type="EMBL" id="LR796758">
    <property type="protein sequence ID" value="CAB4163849.1"/>
    <property type="molecule type" value="Genomic_DNA"/>
</dbReference>
<organism evidence="2">
    <name type="scientific">uncultured Caudovirales phage</name>
    <dbReference type="NCBI Taxonomy" id="2100421"/>
    <lineage>
        <taxon>Viruses</taxon>
        <taxon>Duplodnaviria</taxon>
        <taxon>Heunggongvirae</taxon>
        <taxon>Uroviricota</taxon>
        <taxon>Caudoviricetes</taxon>
        <taxon>Peduoviridae</taxon>
        <taxon>Maltschvirus</taxon>
        <taxon>Maltschvirus maltsch</taxon>
    </lineage>
</organism>
<gene>
    <name evidence="3" type="ORF">UFOVP1146_205</name>
    <name evidence="4" type="ORF">UFOVP1638_360</name>
    <name evidence="1" type="ORF">UFOVP812_118</name>
    <name evidence="2" type="ORF">UFOVP818_25</name>
</gene>
<evidence type="ECO:0000313" key="4">
    <source>
        <dbReference type="EMBL" id="CAB4221518.1"/>
    </source>
</evidence>
<dbReference type="EMBL" id="LR797502">
    <property type="protein sequence ID" value="CAB4221518.1"/>
    <property type="molecule type" value="Genomic_DNA"/>
</dbReference>